<comment type="similarity">
    <text evidence="2">Belongs to the class-I aminoacyl-tRNA synthetase family. Glutamate--tRNA ligase type 1 subfamily.</text>
</comment>
<evidence type="ECO:0000256" key="15">
    <source>
        <dbReference type="ARBA" id="ARBA00047479"/>
    </source>
</evidence>
<feature type="domain" description="Aminoacyl-tRNA synthetase class I anticodon-binding" evidence="19">
    <location>
        <begin position="385"/>
        <end position="507"/>
    </location>
</feature>
<dbReference type="InParanoid" id="A0A7M7G9H5"/>
<dbReference type="PANTHER" id="PTHR43311">
    <property type="entry name" value="GLUTAMATE--TRNA LIGASE"/>
    <property type="match status" value="1"/>
</dbReference>
<dbReference type="Gene3D" id="1.10.10.350">
    <property type="match status" value="1"/>
</dbReference>
<dbReference type="CTD" id="39828"/>
<dbReference type="InterPro" id="IPR020058">
    <property type="entry name" value="Glu/Gln-tRNA-synth_Ib_cat-dom"/>
</dbReference>
<reference evidence="20" key="1">
    <citation type="submission" date="2021-01" db="UniProtKB">
        <authorList>
            <consortium name="EnsemblMetazoa"/>
        </authorList>
    </citation>
    <scope>IDENTIFICATION</scope>
</reference>
<dbReference type="Proteomes" id="UP000002358">
    <property type="component" value="Chromosome 4"/>
</dbReference>
<dbReference type="GO" id="GO:0000049">
    <property type="term" value="F:tRNA binding"/>
    <property type="evidence" value="ECO:0007669"/>
    <property type="project" value="InterPro"/>
</dbReference>
<evidence type="ECO:0000256" key="8">
    <source>
        <dbReference type="ARBA" id="ARBA00023146"/>
    </source>
</evidence>
<comment type="catalytic activity">
    <reaction evidence="15">
        <text>tRNA(Glx) + L-glutamate + ATP = L-glutamyl-tRNA(Glx) + AMP + diphosphate</text>
        <dbReference type="Rhea" id="RHEA:18397"/>
        <dbReference type="Rhea" id="RHEA-COMP:9713"/>
        <dbReference type="Rhea" id="RHEA-COMP:9716"/>
        <dbReference type="ChEBI" id="CHEBI:29985"/>
        <dbReference type="ChEBI" id="CHEBI:30616"/>
        <dbReference type="ChEBI" id="CHEBI:33019"/>
        <dbReference type="ChEBI" id="CHEBI:78442"/>
        <dbReference type="ChEBI" id="CHEBI:78520"/>
        <dbReference type="ChEBI" id="CHEBI:456215"/>
        <dbReference type="EC" id="6.1.1.24"/>
    </reaction>
    <physiologicalReaction direction="left-to-right" evidence="15">
        <dbReference type="Rhea" id="RHEA:18398"/>
    </physiologicalReaction>
</comment>
<dbReference type="InterPro" id="IPR008925">
    <property type="entry name" value="aa_tRNA-synth_I_cd-bd_sf"/>
</dbReference>
<keyword evidence="4 17" id="KW-0436">Ligase</keyword>
<evidence type="ECO:0000256" key="14">
    <source>
        <dbReference type="ARBA" id="ARBA00047366"/>
    </source>
</evidence>
<evidence type="ECO:0000256" key="17">
    <source>
        <dbReference type="RuleBase" id="RU363037"/>
    </source>
</evidence>
<evidence type="ECO:0000256" key="16">
    <source>
        <dbReference type="ARBA" id="ARBA00047689"/>
    </source>
</evidence>
<evidence type="ECO:0000256" key="9">
    <source>
        <dbReference type="ARBA" id="ARBA00030865"/>
    </source>
</evidence>
<evidence type="ECO:0000256" key="13">
    <source>
        <dbReference type="ARBA" id="ARBA00044313"/>
    </source>
</evidence>
<keyword evidence="21" id="KW-1185">Reference proteome</keyword>
<dbReference type="FunCoup" id="A0A7M7G9H5">
    <property type="interactions" value="754"/>
</dbReference>
<dbReference type="GO" id="GO:0005524">
    <property type="term" value="F:ATP binding"/>
    <property type="evidence" value="ECO:0007669"/>
    <property type="project" value="UniProtKB-KW"/>
</dbReference>
<organism evidence="20 21">
    <name type="scientific">Nasonia vitripennis</name>
    <name type="common">Parasitic wasp</name>
    <dbReference type="NCBI Taxonomy" id="7425"/>
    <lineage>
        <taxon>Eukaryota</taxon>
        <taxon>Metazoa</taxon>
        <taxon>Ecdysozoa</taxon>
        <taxon>Arthropoda</taxon>
        <taxon>Hexapoda</taxon>
        <taxon>Insecta</taxon>
        <taxon>Pterygota</taxon>
        <taxon>Neoptera</taxon>
        <taxon>Endopterygota</taxon>
        <taxon>Hymenoptera</taxon>
        <taxon>Apocrita</taxon>
        <taxon>Proctotrupomorpha</taxon>
        <taxon>Chalcidoidea</taxon>
        <taxon>Pteromalidae</taxon>
        <taxon>Pteromalinae</taxon>
        <taxon>Nasonia</taxon>
    </lineage>
</organism>
<dbReference type="CDD" id="cd00808">
    <property type="entry name" value="GluRS_core"/>
    <property type="match status" value="1"/>
</dbReference>
<dbReference type="GO" id="GO:0006424">
    <property type="term" value="P:glutamyl-tRNA aminoacylation"/>
    <property type="evidence" value="ECO:0007669"/>
    <property type="project" value="InterPro"/>
</dbReference>
<dbReference type="InterPro" id="IPR049940">
    <property type="entry name" value="GluQ/Sye"/>
</dbReference>
<evidence type="ECO:0000259" key="18">
    <source>
        <dbReference type="Pfam" id="PF00749"/>
    </source>
</evidence>
<evidence type="ECO:0000256" key="4">
    <source>
        <dbReference type="ARBA" id="ARBA00022598"/>
    </source>
</evidence>
<evidence type="ECO:0000256" key="11">
    <source>
        <dbReference type="ARBA" id="ARBA00044142"/>
    </source>
</evidence>
<dbReference type="GO" id="GO:0050561">
    <property type="term" value="F:glutamate-tRNA(Gln) ligase activity"/>
    <property type="evidence" value="ECO:0007669"/>
    <property type="project" value="UniProtKB-EC"/>
</dbReference>
<dbReference type="InterPro" id="IPR000924">
    <property type="entry name" value="Glu/Gln-tRNA-synth"/>
</dbReference>
<dbReference type="InterPro" id="IPR014729">
    <property type="entry name" value="Rossmann-like_a/b/a_fold"/>
</dbReference>
<accession>A0A7M7G9H5</accession>
<dbReference type="GO" id="GO:0005739">
    <property type="term" value="C:mitochondrion"/>
    <property type="evidence" value="ECO:0007669"/>
    <property type="project" value="UniProtKB-SubCell"/>
</dbReference>
<comment type="subcellular location">
    <subcellularLocation>
        <location evidence="1">Mitochondrion</location>
    </subcellularLocation>
</comment>
<evidence type="ECO:0000313" key="21">
    <source>
        <dbReference type="Proteomes" id="UP000002358"/>
    </source>
</evidence>
<protein>
    <recommendedName>
        <fullName evidence="11">Nondiscriminating glutamyl-tRNA synthetase EARS2, mitochondrial</fullName>
        <ecNumber evidence="3">6.1.1.17</ecNumber>
        <ecNumber evidence="10">6.1.1.24</ecNumber>
    </recommendedName>
    <alternativeName>
        <fullName evidence="13">Glutamate--tRNA(Gln) ligase EARS2, mitochondrial</fullName>
    </alternativeName>
    <alternativeName>
        <fullName evidence="9">Glutamyl-tRNA synthetase</fullName>
    </alternativeName>
    <alternativeName>
        <fullName evidence="12">Mitochondrial glutamyl-tRNA synthetase</fullName>
    </alternativeName>
</protein>
<dbReference type="Pfam" id="PF19269">
    <property type="entry name" value="Anticodon_2"/>
    <property type="match status" value="1"/>
</dbReference>
<evidence type="ECO:0000259" key="19">
    <source>
        <dbReference type="Pfam" id="PF19269"/>
    </source>
</evidence>
<dbReference type="PANTHER" id="PTHR43311:SF2">
    <property type="entry name" value="GLUTAMATE--TRNA LIGASE, MITOCHONDRIAL-RELATED"/>
    <property type="match status" value="1"/>
</dbReference>
<dbReference type="InterPro" id="IPR045462">
    <property type="entry name" value="aa-tRNA-synth_I_cd-bd"/>
</dbReference>
<dbReference type="InterPro" id="IPR001412">
    <property type="entry name" value="aa-tRNA-synth_I_CS"/>
</dbReference>
<dbReference type="SMR" id="A0A7M7G9H5"/>
<dbReference type="PRINTS" id="PR00987">
    <property type="entry name" value="TRNASYNTHGLU"/>
</dbReference>
<dbReference type="GO" id="GO:0004818">
    <property type="term" value="F:glutamate-tRNA ligase activity"/>
    <property type="evidence" value="ECO:0007669"/>
    <property type="project" value="UniProtKB-EC"/>
</dbReference>
<dbReference type="InterPro" id="IPR004527">
    <property type="entry name" value="Glu-tRNA-ligase_bac/mito"/>
</dbReference>
<feature type="domain" description="Glutamyl/glutaminyl-tRNA synthetase class Ib catalytic" evidence="18">
    <location>
        <begin position="26"/>
        <end position="341"/>
    </location>
</feature>
<dbReference type="InterPro" id="IPR020751">
    <property type="entry name" value="aa-tRNA-synth_I_codon-bd_sub2"/>
</dbReference>
<dbReference type="GO" id="GO:0008270">
    <property type="term" value="F:zinc ion binding"/>
    <property type="evidence" value="ECO:0007669"/>
    <property type="project" value="InterPro"/>
</dbReference>
<evidence type="ECO:0000256" key="10">
    <source>
        <dbReference type="ARBA" id="ARBA00044054"/>
    </source>
</evidence>
<dbReference type="NCBIfam" id="TIGR00464">
    <property type="entry name" value="gltX_bact"/>
    <property type="match status" value="1"/>
</dbReference>
<dbReference type="FunFam" id="3.40.50.620:FF:000045">
    <property type="entry name" value="Glutamate--tRNA ligase, mitochondrial"/>
    <property type="match status" value="1"/>
</dbReference>
<dbReference type="EC" id="6.1.1.24" evidence="10"/>
<dbReference type="EC" id="6.1.1.17" evidence="3"/>
<dbReference type="RefSeq" id="XP_001604554.2">
    <property type="nucleotide sequence ID" value="XM_001604504.6"/>
</dbReference>
<dbReference type="SUPFAM" id="SSF48163">
    <property type="entry name" value="An anticodon-binding domain of class I aminoacyl-tRNA synthetases"/>
    <property type="match status" value="1"/>
</dbReference>
<dbReference type="Gene3D" id="3.40.50.620">
    <property type="entry name" value="HUPs"/>
    <property type="match status" value="1"/>
</dbReference>
<dbReference type="EnsemblMetazoa" id="XM_001604504">
    <property type="protein sequence ID" value="XP_001604554"/>
    <property type="gene ID" value="LOC100120959"/>
</dbReference>
<keyword evidence="6 17" id="KW-0067">ATP-binding</keyword>
<dbReference type="AlphaFoldDB" id="A0A7M7G9H5"/>
<evidence type="ECO:0000256" key="3">
    <source>
        <dbReference type="ARBA" id="ARBA00012835"/>
    </source>
</evidence>
<comment type="catalytic activity">
    <reaction evidence="16">
        <text>tRNA(Gln) + L-glutamate + ATP = L-glutamyl-tRNA(Gln) + AMP + diphosphate</text>
        <dbReference type="Rhea" id="RHEA:64612"/>
        <dbReference type="Rhea" id="RHEA-COMP:9662"/>
        <dbReference type="Rhea" id="RHEA-COMP:9684"/>
        <dbReference type="ChEBI" id="CHEBI:29985"/>
        <dbReference type="ChEBI" id="CHEBI:30616"/>
        <dbReference type="ChEBI" id="CHEBI:33019"/>
        <dbReference type="ChEBI" id="CHEBI:78442"/>
        <dbReference type="ChEBI" id="CHEBI:78520"/>
        <dbReference type="ChEBI" id="CHEBI:456215"/>
    </reaction>
    <physiologicalReaction direction="left-to-right" evidence="16">
        <dbReference type="Rhea" id="RHEA:64613"/>
    </physiologicalReaction>
</comment>
<evidence type="ECO:0000256" key="12">
    <source>
        <dbReference type="ARBA" id="ARBA00044251"/>
    </source>
</evidence>
<dbReference type="PROSITE" id="PS00178">
    <property type="entry name" value="AA_TRNA_LIGASE_I"/>
    <property type="match status" value="1"/>
</dbReference>
<dbReference type="Pfam" id="PF00749">
    <property type="entry name" value="tRNA-synt_1c"/>
    <property type="match status" value="1"/>
</dbReference>
<sequence length="510" mass="59365">MHRNMLRSTWNCQVTVRRFYKKSHCRVRFAPSPTGYLHLGGLRTALYNYLFARSQNGTFILRIEDTDQTRVVPGAMEQLHDDLIWAGIIPDEDPIREGPFGPYIQSRRIDIYKEQVKLLLNNGSAYKCFCSERRLEILRKAAVKERQTPKYDNRCRHLTDQEVKDKLKRGEQYCIRFKLTPTPEPFKDLIYGDIIYDAQNEGDPVILKSDGFPTYHFANVVDDHFMEITHVLRGVEWQISTPKHLLLYKAFGWSPPQYAHLPLIMNSDNTKLSKRQNDIRVEHYRKDGIFPLALVNYITAAGGGFVHDKGLSHCYTYQELIKQFYIHKVNVNSSKLNPDKLLEYNRLEISNLLNNEKNHKFLVEKIITMIKQTFPDRASDGTLHLDHAYIITTLRWAQNRISRLSDLVNADMKFLWIKPAKQEHCIDLKYLEMVDMLTKKLESLDDNSFCQESLKTYLKEFAINNNVPFPAFMKTLRSLLSGLKEGPGVAEMMEILGRDATLNRLKRNAS</sequence>
<evidence type="ECO:0000313" key="20">
    <source>
        <dbReference type="EnsemblMetazoa" id="XP_001604554"/>
    </source>
</evidence>
<keyword evidence="7 17" id="KW-0648">Protein biosynthesis</keyword>
<evidence type="ECO:0000256" key="7">
    <source>
        <dbReference type="ARBA" id="ARBA00022917"/>
    </source>
</evidence>
<keyword evidence="5 17" id="KW-0547">Nucleotide-binding</keyword>
<evidence type="ECO:0000256" key="2">
    <source>
        <dbReference type="ARBA" id="ARBA00007894"/>
    </source>
</evidence>
<dbReference type="HAMAP" id="MF_00022">
    <property type="entry name" value="Glu_tRNA_synth_type1"/>
    <property type="match status" value="1"/>
</dbReference>
<dbReference type="OrthoDB" id="428822at2759"/>
<dbReference type="SUPFAM" id="SSF52374">
    <property type="entry name" value="Nucleotidylyl transferase"/>
    <property type="match status" value="1"/>
</dbReference>
<evidence type="ECO:0000256" key="5">
    <source>
        <dbReference type="ARBA" id="ARBA00022741"/>
    </source>
</evidence>
<dbReference type="KEGG" id="nvi:100120959"/>
<evidence type="ECO:0000256" key="6">
    <source>
        <dbReference type="ARBA" id="ARBA00022840"/>
    </source>
</evidence>
<proteinExistence type="inferred from homology"/>
<dbReference type="InterPro" id="IPR033910">
    <property type="entry name" value="GluRS_core"/>
</dbReference>
<name>A0A7M7G9H5_NASVI</name>
<dbReference type="GeneID" id="100120959"/>
<comment type="catalytic activity">
    <reaction evidence="14">
        <text>tRNA(Glu) + L-glutamate + ATP = L-glutamyl-tRNA(Glu) + AMP + diphosphate</text>
        <dbReference type="Rhea" id="RHEA:23540"/>
        <dbReference type="Rhea" id="RHEA-COMP:9663"/>
        <dbReference type="Rhea" id="RHEA-COMP:9680"/>
        <dbReference type="ChEBI" id="CHEBI:29985"/>
        <dbReference type="ChEBI" id="CHEBI:30616"/>
        <dbReference type="ChEBI" id="CHEBI:33019"/>
        <dbReference type="ChEBI" id="CHEBI:78442"/>
        <dbReference type="ChEBI" id="CHEBI:78520"/>
        <dbReference type="ChEBI" id="CHEBI:456215"/>
        <dbReference type="EC" id="6.1.1.17"/>
    </reaction>
    <physiologicalReaction direction="left-to-right" evidence="14">
        <dbReference type="Rhea" id="RHEA:23541"/>
    </physiologicalReaction>
</comment>
<evidence type="ECO:0000256" key="1">
    <source>
        <dbReference type="ARBA" id="ARBA00004173"/>
    </source>
</evidence>
<keyword evidence="8 17" id="KW-0030">Aminoacyl-tRNA synthetase</keyword>